<keyword evidence="7" id="KW-0597">Phosphoprotein</keyword>
<keyword evidence="6" id="KW-0963">Cytoplasm</keyword>
<dbReference type="GO" id="GO:0005737">
    <property type="term" value="C:cytoplasm"/>
    <property type="evidence" value="ECO:0007669"/>
    <property type="project" value="UniProtKB-SubCell"/>
</dbReference>
<keyword evidence="19" id="KW-1185">Reference proteome</keyword>
<keyword evidence="13" id="KW-0539">Nucleus</keyword>
<evidence type="ECO:0000256" key="17">
    <source>
        <dbReference type="ARBA" id="ARBA00076171"/>
    </source>
</evidence>
<evidence type="ECO:0000313" key="20">
    <source>
        <dbReference type="WBParaSite" id="nRc.2.0.1.t36512-RA"/>
    </source>
</evidence>
<dbReference type="AlphaFoldDB" id="A0A915KCS4"/>
<evidence type="ECO:0000256" key="3">
    <source>
        <dbReference type="ARBA" id="ARBA00004246"/>
    </source>
</evidence>
<dbReference type="Gene3D" id="2.60.40.150">
    <property type="entry name" value="C2 domain"/>
    <property type="match status" value="2"/>
</dbReference>
<keyword evidence="9" id="KW-0677">Repeat</keyword>
<evidence type="ECO:0000256" key="16">
    <source>
        <dbReference type="ARBA" id="ARBA00074834"/>
    </source>
</evidence>
<sequence>MDYFSKSDPMCVLFVKEFGRDRWSEFGRTETIWNNLNPEWVKKFQMNYYFEERQYLKFEIYDIDSKSTDLSSHDFLGKFECTLGEIVSQGRIEKPLLDGPAQNSGKIIVIGSEEVSSCKEELILKLSGKKLDKKDWFGKSDPFLTFYRQNADGSMSVVHRTPPIKNTLNPDWPEFRIEARKLCQGDYNKLFLVKCFDWNKNGDEDLIGEFRTNVNEMLKVNQSGQAATFEIHNSEKRKSCGQIILHSISVQQILTFLDFVQKG</sequence>
<dbReference type="Pfam" id="PF00168">
    <property type="entry name" value="C2"/>
    <property type="match status" value="2"/>
</dbReference>
<evidence type="ECO:0000256" key="14">
    <source>
        <dbReference type="ARBA" id="ARBA00058857"/>
    </source>
</evidence>
<reference evidence="20" key="1">
    <citation type="submission" date="2022-11" db="UniProtKB">
        <authorList>
            <consortium name="WormBaseParasite"/>
        </authorList>
    </citation>
    <scope>IDENTIFICATION</scope>
</reference>
<keyword evidence="5" id="KW-1003">Cell membrane</keyword>
<dbReference type="OMA" id="QNIGARE"/>
<dbReference type="PROSITE" id="PS50004">
    <property type="entry name" value="C2"/>
    <property type="match status" value="2"/>
</dbReference>
<dbReference type="GO" id="GO:0005925">
    <property type="term" value="C:focal adhesion"/>
    <property type="evidence" value="ECO:0007669"/>
    <property type="project" value="UniProtKB-SubCell"/>
</dbReference>
<dbReference type="GO" id="GO:0005634">
    <property type="term" value="C:nucleus"/>
    <property type="evidence" value="ECO:0007669"/>
    <property type="project" value="UniProtKB-SubCell"/>
</dbReference>
<evidence type="ECO:0000256" key="4">
    <source>
        <dbReference type="ARBA" id="ARBA00004496"/>
    </source>
</evidence>
<dbReference type="WBParaSite" id="nRc.2.0.1.t36512-RA">
    <property type="protein sequence ID" value="nRc.2.0.1.t36512-RA"/>
    <property type="gene ID" value="nRc.2.0.1.g36512"/>
</dbReference>
<dbReference type="SUPFAM" id="SSF49562">
    <property type="entry name" value="C2 domain (Calcium/lipid-binding domain, CaLB)"/>
    <property type="match status" value="2"/>
</dbReference>
<evidence type="ECO:0000259" key="18">
    <source>
        <dbReference type="PROSITE" id="PS50004"/>
    </source>
</evidence>
<evidence type="ECO:0000256" key="6">
    <source>
        <dbReference type="ARBA" id="ARBA00022490"/>
    </source>
</evidence>
<keyword evidence="12" id="KW-0472">Membrane</keyword>
<feature type="domain" description="C2" evidence="18">
    <location>
        <begin position="1"/>
        <end position="96"/>
    </location>
</feature>
<evidence type="ECO:0000256" key="15">
    <source>
        <dbReference type="ARBA" id="ARBA00065466"/>
    </source>
</evidence>
<evidence type="ECO:0000256" key="8">
    <source>
        <dbReference type="ARBA" id="ARBA00022723"/>
    </source>
</evidence>
<comment type="subcellular location">
    <subcellularLocation>
        <location evidence="3">Cell junction</location>
        <location evidence="3">Focal adhesion</location>
    </subcellularLocation>
    <subcellularLocation>
        <location evidence="2">Cell membrane</location>
    </subcellularLocation>
    <subcellularLocation>
        <location evidence="4">Cytoplasm</location>
    </subcellularLocation>
    <subcellularLocation>
        <location evidence="1">Nucleus</location>
    </subcellularLocation>
</comment>
<feature type="domain" description="C2" evidence="18">
    <location>
        <begin position="102"/>
        <end position="229"/>
    </location>
</feature>
<dbReference type="CDD" id="cd04048">
    <property type="entry name" value="C2A_Copine"/>
    <property type="match status" value="1"/>
</dbReference>
<dbReference type="InterPro" id="IPR037768">
    <property type="entry name" value="C2B_Copine"/>
</dbReference>
<comment type="function">
    <text evidence="14">Calcium-dependent phospholipid-binding protein that plays a role in ERBB2-mediated tumor cell migration in response to growth factor heregulin stimulation.</text>
</comment>
<dbReference type="GO" id="GO:0005886">
    <property type="term" value="C:plasma membrane"/>
    <property type="evidence" value="ECO:0007669"/>
    <property type="project" value="UniProtKB-SubCell"/>
</dbReference>
<dbReference type="GO" id="GO:0005544">
    <property type="term" value="F:calcium-dependent phospholipid binding"/>
    <property type="evidence" value="ECO:0007669"/>
    <property type="project" value="InterPro"/>
</dbReference>
<dbReference type="SMART" id="SM00239">
    <property type="entry name" value="C2"/>
    <property type="match status" value="2"/>
</dbReference>
<evidence type="ECO:0000256" key="12">
    <source>
        <dbReference type="ARBA" id="ARBA00023136"/>
    </source>
</evidence>
<evidence type="ECO:0000256" key="13">
    <source>
        <dbReference type="ARBA" id="ARBA00023242"/>
    </source>
</evidence>
<evidence type="ECO:0000256" key="5">
    <source>
        <dbReference type="ARBA" id="ARBA00022475"/>
    </source>
</evidence>
<keyword evidence="11" id="KW-0965">Cell junction</keyword>
<dbReference type="FunFam" id="2.60.40.150:FF:000042">
    <property type="entry name" value="Copine 3"/>
    <property type="match status" value="1"/>
</dbReference>
<keyword evidence="8" id="KW-0479">Metal-binding</keyword>
<evidence type="ECO:0000256" key="1">
    <source>
        <dbReference type="ARBA" id="ARBA00004123"/>
    </source>
</evidence>
<organism evidence="19 20">
    <name type="scientific">Romanomermis culicivorax</name>
    <name type="common">Nematode worm</name>
    <dbReference type="NCBI Taxonomy" id="13658"/>
    <lineage>
        <taxon>Eukaryota</taxon>
        <taxon>Metazoa</taxon>
        <taxon>Ecdysozoa</taxon>
        <taxon>Nematoda</taxon>
        <taxon>Enoplea</taxon>
        <taxon>Dorylaimia</taxon>
        <taxon>Mermithida</taxon>
        <taxon>Mermithoidea</taxon>
        <taxon>Mermithidae</taxon>
        <taxon>Romanomermis</taxon>
    </lineage>
</organism>
<name>A0A915KCS4_ROMCU</name>
<dbReference type="InterPro" id="IPR000008">
    <property type="entry name" value="C2_dom"/>
</dbReference>
<dbReference type="GO" id="GO:0071277">
    <property type="term" value="P:cellular response to calcium ion"/>
    <property type="evidence" value="ECO:0007669"/>
    <property type="project" value="TreeGrafter"/>
</dbReference>
<dbReference type="FunFam" id="2.60.40.150:FF:000099">
    <property type="entry name" value="Copine 3"/>
    <property type="match status" value="1"/>
</dbReference>
<evidence type="ECO:0000256" key="10">
    <source>
        <dbReference type="ARBA" id="ARBA00022837"/>
    </source>
</evidence>
<dbReference type="InterPro" id="IPR045052">
    <property type="entry name" value="Copine"/>
</dbReference>
<dbReference type="PANTHER" id="PTHR10857:SF106">
    <property type="entry name" value="C2 DOMAIN-CONTAINING PROTEIN"/>
    <property type="match status" value="1"/>
</dbReference>
<evidence type="ECO:0000256" key="2">
    <source>
        <dbReference type="ARBA" id="ARBA00004236"/>
    </source>
</evidence>
<evidence type="ECO:0000256" key="11">
    <source>
        <dbReference type="ARBA" id="ARBA00022949"/>
    </source>
</evidence>
<accession>A0A915KCS4</accession>
<keyword evidence="10" id="KW-0106">Calcium</keyword>
<evidence type="ECO:0000256" key="7">
    <source>
        <dbReference type="ARBA" id="ARBA00022553"/>
    </source>
</evidence>
<comment type="subunit">
    <text evidence="15">Monomer. Interacts with ERBB2 (preferentially with the tyrosine phosphorylated form); this interaction occurs at the cell membrane and is increased in a growth factor heregulin-dependent manner. Interacts with SHC1; this interaction may mediate the binding of CPNE3 with ERBB2. Interacts with RACK1.</text>
</comment>
<dbReference type="InterPro" id="IPR035892">
    <property type="entry name" value="C2_domain_sf"/>
</dbReference>
<dbReference type="Proteomes" id="UP000887565">
    <property type="component" value="Unplaced"/>
</dbReference>
<evidence type="ECO:0000313" key="19">
    <source>
        <dbReference type="Proteomes" id="UP000887565"/>
    </source>
</evidence>
<evidence type="ECO:0000256" key="9">
    <source>
        <dbReference type="ARBA" id="ARBA00022737"/>
    </source>
</evidence>
<dbReference type="GO" id="GO:0046872">
    <property type="term" value="F:metal ion binding"/>
    <property type="evidence" value="ECO:0007669"/>
    <property type="project" value="UniProtKB-KW"/>
</dbReference>
<protein>
    <recommendedName>
        <fullName evidence="16">Copine-3</fullName>
    </recommendedName>
    <alternativeName>
        <fullName evidence="17">Copine III</fullName>
    </alternativeName>
</protein>
<dbReference type="CDD" id="cd04047">
    <property type="entry name" value="C2B_Copine"/>
    <property type="match status" value="1"/>
</dbReference>
<proteinExistence type="predicted"/>
<dbReference type="PANTHER" id="PTHR10857">
    <property type="entry name" value="COPINE"/>
    <property type="match status" value="1"/>
</dbReference>